<evidence type="ECO:0000313" key="2">
    <source>
        <dbReference type="EMBL" id="MEU7074711.1"/>
    </source>
</evidence>
<evidence type="ECO:0000256" key="1">
    <source>
        <dbReference type="SAM" id="MobiDB-lite"/>
    </source>
</evidence>
<dbReference type="EMBL" id="JBEZAE010000029">
    <property type="protein sequence ID" value="MEU7074711.1"/>
    <property type="molecule type" value="Genomic_DNA"/>
</dbReference>
<comment type="caution">
    <text evidence="2">The sequence shown here is derived from an EMBL/GenBank/DDBJ whole genome shotgun (WGS) entry which is preliminary data.</text>
</comment>
<evidence type="ECO:0000313" key="3">
    <source>
        <dbReference type="Proteomes" id="UP001551329"/>
    </source>
</evidence>
<proteinExistence type="predicted"/>
<feature type="region of interest" description="Disordered" evidence="1">
    <location>
        <begin position="1"/>
        <end position="20"/>
    </location>
</feature>
<gene>
    <name evidence="2" type="ORF">AB0A88_31925</name>
</gene>
<dbReference type="Proteomes" id="UP001551329">
    <property type="component" value="Unassembled WGS sequence"/>
</dbReference>
<dbReference type="RefSeq" id="WP_358477254.1">
    <property type="nucleotide sequence ID" value="NZ_JBEZAE010000029.1"/>
</dbReference>
<keyword evidence="3" id="KW-1185">Reference proteome</keyword>
<reference evidence="2 3" key="1">
    <citation type="submission" date="2024-06" db="EMBL/GenBank/DDBJ databases">
        <title>The Natural Products Discovery Center: Release of the First 8490 Sequenced Strains for Exploring Actinobacteria Biosynthetic Diversity.</title>
        <authorList>
            <person name="Kalkreuter E."/>
            <person name="Kautsar S.A."/>
            <person name="Yang D."/>
            <person name="Bader C.D."/>
            <person name="Teijaro C.N."/>
            <person name="Fluegel L."/>
            <person name="Davis C.M."/>
            <person name="Simpson J.R."/>
            <person name="Lauterbach L."/>
            <person name="Steele A.D."/>
            <person name="Gui C."/>
            <person name="Meng S."/>
            <person name="Li G."/>
            <person name="Viehrig K."/>
            <person name="Ye F."/>
            <person name="Su P."/>
            <person name="Kiefer A.F."/>
            <person name="Nichols A."/>
            <person name="Cepeda A.J."/>
            <person name="Yan W."/>
            <person name="Fan B."/>
            <person name="Jiang Y."/>
            <person name="Adhikari A."/>
            <person name="Zheng C.-J."/>
            <person name="Schuster L."/>
            <person name="Cowan T.M."/>
            <person name="Smanski M.J."/>
            <person name="Chevrette M.G."/>
            <person name="De Carvalho L.P.S."/>
            <person name="Shen B."/>
        </authorList>
    </citation>
    <scope>NUCLEOTIDE SEQUENCE [LARGE SCALE GENOMIC DNA]</scope>
    <source>
        <strain evidence="2 3">NPDC045974</strain>
    </source>
</reference>
<protein>
    <submittedName>
        <fullName evidence="2">Uncharacterized protein</fullName>
    </submittedName>
</protein>
<sequence>MEHRTHPTQQDEALRQARLDPTVRDSLRAIADKLARIKPDNLMTEDQRLATALTAAHTAHPTGGTAADQLEIQLLRRMPYTDGRTVTRGEYALWLHKASWGA</sequence>
<organism evidence="2 3">
    <name type="scientific">Streptomyces narbonensis</name>
    <dbReference type="NCBI Taxonomy" id="67333"/>
    <lineage>
        <taxon>Bacteria</taxon>
        <taxon>Bacillati</taxon>
        <taxon>Actinomycetota</taxon>
        <taxon>Actinomycetes</taxon>
        <taxon>Kitasatosporales</taxon>
        <taxon>Streptomycetaceae</taxon>
        <taxon>Streptomyces</taxon>
    </lineage>
</organism>
<accession>A0ABV3CIW4</accession>
<name>A0ABV3CIW4_9ACTN</name>